<evidence type="ECO:0000259" key="3">
    <source>
        <dbReference type="Pfam" id="PF16344"/>
    </source>
</evidence>
<evidence type="ECO:0000259" key="2">
    <source>
        <dbReference type="Pfam" id="PF04773"/>
    </source>
</evidence>
<dbReference type="AlphaFoldDB" id="A0A2U0UP50"/>
<keyword evidence="1" id="KW-0812">Transmembrane</keyword>
<dbReference type="GO" id="GO:0016989">
    <property type="term" value="F:sigma factor antagonist activity"/>
    <property type="evidence" value="ECO:0007669"/>
    <property type="project" value="TreeGrafter"/>
</dbReference>
<dbReference type="PANTHER" id="PTHR30273">
    <property type="entry name" value="PERIPLASMIC SIGNAL SENSOR AND SIGMA FACTOR ACTIVATOR FECR-RELATED"/>
    <property type="match status" value="1"/>
</dbReference>
<evidence type="ECO:0000313" key="4">
    <source>
        <dbReference type="EMBL" id="PVX59413.1"/>
    </source>
</evidence>
<gene>
    <name evidence="4" type="ORF">C7379_101185</name>
</gene>
<feature type="transmembrane region" description="Helical" evidence="1">
    <location>
        <begin position="42"/>
        <end position="66"/>
    </location>
</feature>
<dbReference type="PANTHER" id="PTHR30273:SF2">
    <property type="entry name" value="PROTEIN FECR"/>
    <property type="match status" value="1"/>
</dbReference>
<organism evidence="4 5">
    <name type="scientific">Hallella colorans</name>
    <dbReference type="NCBI Taxonomy" id="1703337"/>
    <lineage>
        <taxon>Bacteria</taxon>
        <taxon>Pseudomonadati</taxon>
        <taxon>Bacteroidota</taxon>
        <taxon>Bacteroidia</taxon>
        <taxon>Bacteroidales</taxon>
        <taxon>Prevotellaceae</taxon>
        <taxon>Hallella</taxon>
    </lineage>
</organism>
<dbReference type="Gene3D" id="3.55.50.30">
    <property type="match status" value="1"/>
</dbReference>
<sequence length="272" mass="31098">MKEFNNKDLKFFVENYKENKYNPQRAFKKFKKFIGNDKQKNIYSYLLTIAASILVFMGVFVCYYQFNKKQDIITYIAGEQYKNIILPDGSKVVLAPHSCLNYSISDITKGKRTIQFMGKAYFSVHHDTEHPFVVEGQLGRVQVLGTIFQIDEQKRGISTVYVVAGKVFFSGLNSKEGVLMTKGMNSKLTNKNDRPIIVSSEGINQTAWATGIFRFNNTPINVVLKEISEYYHVTLTANDSTKRLSGDFEVSDLREVIELLEQALNLKIHVNN</sequence>
<dbReference type="Pfam" id="PF04773">
    <property type="entry name" value="FecR"/>
    <property type="match status" value="1"/>
</dbReference>
<feature type="domain" description="FecR protein" evidence="2">
    <location>
        <begin position="79"/>
        <end position="167"/>
    </location>
</feature>
<dbReference type="OrthoDB" id="1083045at2"/>
<dbReference type="Proteomes" id="UP000245870">
    <property type="component" value="Unassembled WGS sequence"/>
</dbReference>
<dbReference type="Pfam" id="PF16344">
    <property type="entry name" value="FecR_C"/>
    <property type="match status" value="1"/>
</dbReference>
<evidence type="ECO:0000313" key="5">
    <source>
        <dbReference type="Proteomes" id="UP000245870"/>
    </source>
</evidence>
<dbReference type="RefSeq" id="WP_116615566.1">
    <property type="nucleotide sequence ID" value="NZ_QENY01000001.1"/>
</dbReference>
<reference evidence="4 5" key="1">
    <citation type="submission" date="2018-05" db="EMBL/GenBank/DDBJ databases">
        <title>Genomic Encyclopedia of Type Strains, Phase IV (KMG-IV): sequencing the most valuable type-strain genomes for metagenomic binning, comparative biology and taxonomic classification.</title>
        <authorList>
            <person name="Goeker M."/>
        </authorList>
    </citation>
    <scope>NUCLEOTIDE SEQUENCE [LARGE SCALE GENOMIC DNA]</scope>
    <source>
        <strain evidence="4 5">DSM 100333</strain>
    </source>
</reference>
<keyword evidence="1" id="KW-1133">Transmembrane helix</keyword>
<comment type="caution">
    <text evidence="4">The sequence shown here is derived from an EMBL/GenBank/DDBJ whole genome shotgun (WGS) entry which is preliminary data.</text>
</comment>
<keyword evidence="1" id="KW-0472">Membrane</keyword>
<evidence type="ECO:0000256" key="1">
    <source>
        <dbReference type="SAM" id="Phobius"/>
    </source>
</evidence>
<dbReference type="Gene3D" id="2.60.120.1440">
    <property type="match status" value="1"/>
</dbReference>
<proteinExistence type="predicted"/>
<dbReference type="InterPro" id="IPR032508">
    <property type="entry name" value="FecR_C"/>
</dbReference>
<feature type="domain" description="Protein FecR C-terminal" evidence="3">
    <location>
        <begin position="213"/>
        <end position="272"/>
    </location>
</feature>
<accession>A0A2U0UP50</accession>
<dbReference type="PIRSF" id="PIRSF018266">
    <property type="entry name" value="FecR"/>
    <property type="match status" value="1"/>
</dbReference>
<dbReference type="InterPro" id="IPR012373">
    <property type="entry name" value="Ferrdict_sens_TM"/>
</dbReference>
<dbReference type="InterPro" id="IPR006860">
    <property type="entry name" value="FecR"/>
</dbReference>
<protein>
    <submittedName>
        <fullName evidence="4">FecR family protein</fullName>
    </submittedName>
</protein>
<name>A0A2U0UP50_9BACT</name>
<dbReference type="EMBL" id="QENY01000001">
    <property type="protein sequence ID" value="PVX59413.1"/>
    <property type="molecule type" value="Genomic_DNA"/>
</dbReference>
<keyword evidence="5" id="KW-1185">Reference proteome</keyword>